<dbReference type="InterPro" id="IPR013033">
    <property type="entry name" value="MinC"/>
</dbReference>
<feature type="domain" description="Septum formation inhibitor MinC C-terminal" evidence="7">
    <location>
        <begin position="158"/>
        <end position="253"/>
    </location>
</feature>
<dbReference type="PANTHER" id="PTHR34108">
    <property type="entry name" value="SEPTUM SITE-DETERMINING PROTEIN MINC"/>
    <property type="match status" value="1"/>
</dbReference>
<comment type="similarity">
    <text evidence="1 6">Belongs to the MinC family.</text>
</comment>
<evidence type="ECO:0000259" key="8">
    <source>
        <dbReference type="Pfam" id="PF05209"/>
    </source>
</evidence>
<keyword evidence="3 6" id="KW-0717">Septation</keyword>
<evidence type="ECO:0000256" key="2">
    <source>
        <dbReference type="ARBA" id="ARBA00022618"/>
    </source>
</evidence>
<gene>
    <name evidence="6 9" type="primary">minC</name>
    <name evidence="9" type="ORF">QS748_05095</name>
</gene>
<comment type="subunit">
    <text evidence="6">Interacts with MinD and FtsZ.</text>
</comment>
<dbReference type="Pfam" id="PF05209">
    <property type="entry name" value="MinC_N"/>
    <property type="match status" value="1"/>
</dbReference>
<dbReference type="AlphaFoldDB" id="A0AA90SM79"/>
<accession>A0AA90SM79</accession>
<evidence type="ECO:0000256" key="6">
    <source>
        <dbReference type="HAMAP-Rule" id="MF_00267"/>
    </source>
</evidence>
<sequence>MTLDVQSLSSVKAFQMKSGIYTLTTLELYVKDIFLIRQQLQIMIQKAPNFFQQTPVIIALEKLERGKIYFDIFALRHLMHEFGIVLIAVRGGTDTHRKDAFANNIAWIPSSKSYIEDDNHYDDTASANVIKIRKHRSPLKNNEDLEEKKHVIATESKIIEKPVRSGQQVHSLGDLIVLGSVNEGAELLAIGNIHVYGHLRGRALAGINGNQNARIFCRQFEAELISICGQYKLPAHSDKSHWGKSVLISLIDHCLHMKEL</sequence>
<dbReference type="EMBL" id="JASXSV010000005">
    <property type="protein sequence ID" value="MDP0588586.1"/>
    <property type="molecule type" value="Genomic_DNA"/>
</dbReference>
<proteinExistence type="inferred from homology"/>
<dbReference type="InterPro" id="IPR016098">
    <property type="entry name" value="CAP/MinC_C"/>
</dbReference>
<dbReference type="InterPro" id="IPR007874">
    <property type="entry name" value="MinC_N"/>
</dbReference>
<dbReference type="Proteomes" id="UP001178148">
    <property type="component" value="Unassembled WGS sequence"/>
</dbReference>
<dbReference type="PANTHER" id="PTHR34108:SF1">
    <property type="entry name" value="SEPTUM SITE-DETERMINING PROTEIN MINC"/>
    <property type="match status" value="1"/>
</dbReference>
<dbReference type="InterPro" id="IPR005526">
    <property type="entry name" value="Septum_form_inhib_MinC_C"/>
</dbReference>
<keyword evidence="10" id="KW-1185">Reference proteome</keyword>
<dbReference type="GO" id="GO:0051302">
    <property type="term" value="P:regulation of cell division"/>
    <property type="evidence" value="ECO:0007669"/>
    <property type="project" value="InterPro"/>
</dbReference>
<evidence type="ECO:0000313" key="9">
    <source>
        <dbReference type="EMBL" id="MDP0588586.1"/>
    </source>
</evidence>
<dbReference type="GO" id="GO:0000917">
    <property type="term" value="P:division septum assembly"/>
    <property type="evidence" value="ECO:0007669"/>
    <property type="project" value="UniProtKB-KW"/>
</dbReference>
<comment type="caution">
    <text evidence="9">The sequence shown here is derived from an EMBL/GenBank/DDBJ whole genome shotgun (WGS) entry which is preliminary data.</text>
</comment>
<dbReference type="InterPro" id="IPR036145">
    <property type="entry name" value="MinC_C_sf"/>
</dbReference>
<feature type="domain" description="Septum formation inhibitor MinC N-terminal" evidence="8">
    <location>
        <begin position="14"/>
        <end position="85"/>
    </location>
</feature>
<dbReference type="GO" id="GO:1901891">
    <property type="term" value="P:regulation of cell septum assembly"/>
    <property type="evidence" value="ECO:0007669"/>
    <property type="project" value="InterPro"/>
</dbReference>
<keyword evidence="4 6" id="KW-0131">Cell cycle</keyword>
<comment type="function">
    <text evidence="5 6">Cell division inhibitor that blocks the formation of polar Z ring septums. Rapidly oscillates between the poles of the cell to destabilize FtsZ filaments that have formed before they mature into polar Z rings. Prevents FtsZ polymerization.</text>
</comment>
<evidence type="ECO:0000256" key="1">
    <source>
        <dbReference type="ARBA" id="ARBA00006291"/>
    </source>
</evidence>
<reference evidence="9 10" key="1">
    <citation type="journal article" date="2023" name="bioRxiv">
        <title>An intranuclear bacterial parasite of deep-sea mussels expresses apoptosis inhibitors acquired from its host.</title>
        <authorList>
            <person name="Gonzalez Porras M.A."/>
            <person name="Assie A."/>
            <person name="Tietjen M."/>
            <person name="Violette M."/>
            <person name="Kleiner M."/>
            <person name="Gruber-Vodicka H."/>
            <person name="Dubilier N."/>
            <person name="Leisch N."/>
        </authorList>
    </citation>
    <scope>NUCLEOTIDE SEQUENCE [LARGE SCALE GENOMIC DNA]</scope>
    <source>
        <strain evidence="9">IAP13</strain>
    </source>
</reference>
<keyword evidence="2 6" id="KW-0132">Cell division</keyword>
<organism evidence="9 10">
    <name type="scientific">Candidatus Endonucleibacter bathymodioli</name>
    <dbReference type="NCBI Taxonomy" id="539814"/>
    <lineage>
        <taxon>Bacteria</taxon>
        <taxon>Pseudomonadati</taxon>
        <taxon>Pseudomonadota</taxon>
        <taxon>Gammaproteobacteria</taxon>
        <taxon>Oceanospirillales</taxon>
        <taxon>Endozoicomonadaceae</taxon>
        <taxon>Candidatus Endonucleibacter</taxon>
    </lineage>
</organism>
<evidence type="ECO:0000313" key="10">
    <source>
        <dbReference type="Proteomes" id="UP001178148"/>
    </source>
</evidence>
<evidence type="ECO:0000259" key="7">
    <source>
        <dbReference type="Pfam" id="PF03775"/>
    </source>
</evidence>
<evidence type="ECO:0000256" key="5">
    <source>
        <dbReference type="ARBA" id="ARBA00025606"/>
    </source>
</evidence>
<dbReference type="SUPFAM" id="SSF63848">
    <property type="entry name" value="Cell-division inhibitor MinC, C-terminal domain"/>
    <property type="match status" value="1"/>
</dbReference>
<name>A0AA90SM79_9GAMM</name>
<evidence type="ECO:0000256" key="4">
    <source>
        <dbReference type="ARBA" id="ARBA00023306"/>
    </source>
</evidence>
<dbReference type="HAMAP" id="MF_00267">
    <property type="entry name" value="MinC"/>
    <property type="match status" value="1"/>
</dbReference>
<evidence type="ECO:0000256" key="3">
    <source>
        <dbReference type="ARBA" id="ARBA00023210"/>
    </source>
</evidence>
<protein>
    <recommendedName>
        <fullName evidence="6">Probable septum site-determining protein MinC</fullName>
    </recommendedName>
</protein>
<dbReference type="Gene3D" id="2.160.20.70">
    <property type="match status" value="1"/>
</dbReference>
<dbReference type="NCBIfam" id="TIGR01222">
    <property type="entry name" value="minC"/>
    <property type="match status" value="1"/>
</dbReference>
<dbReference type="Pfam" id="PF03775">
    <property type="entry name" value="MinC_C"/>
    <property type="match status" value="1"/>
</dbReference>
<dbReference type="Gene3D" id="3.30.70.260">
    <property type="match status" value="1"/>
</dbReference>
<dbReference type="GO" id="GO:0000902">
    <property type="term" value="P:cell morphogenesis"/>
    <property type="evidence" value="ECO:0007669"/>
    <property type="project" value="InterPro"/>
</dbReference>